<protein>
    <submittedName>
        <fullName evidence="7">2-dehydro-3-deoxygluconokinase</fullName>
        <ecNumber evidence="7">2.7.1.45</ecNumber>
    </submittedName>
</protein>
<gene>
    <name evidence="7" type="primary">kdgK</name>
    <name evidence="7" type="ORF">LMG28138_01988</name>
</gene>
<keyword evidence="3" id="KW-0547">Nucleotide-binding</keyword>
<keyword evidence="5" id="KW-0067">ATP-binding</keyword>
<evidence type="ECO:0000256" key="3">
    <source>
        <dbReference type="ARBA" id="ARBA00022741"/>
    </source>
</evidence>
<evidence type="ECO:0000256" key="1">
    <source>
        <dbReference type="ARBA" id="ARBA00010688"/>
    </source>
</evidence>
<dbReference type="InterPro" id="IPR050306">
    <property type="entry name" value="PfkB_Carbo_kinase"/>
</dbReference>
<dbReference type="PANTHER" id="PTHR43085:SF1">
    <property type="entry name" value="PSEUDOURIDINE KINASE-RELATED"/>
    <property type="match status" value="1"/>
</dbReference>
<evidence type="ECO:0000256" key="2">
    <source>
        <dbReference type="ARBA" id="ARBA00022679"/>
    </source>
</evidence>
<dbReference type="CDD" id="cd01166">
    <property type="entry name" value="KdgK"/>
    <property type="match status" value="1"/>
</dbReference>
<name>A0A6S7B2R6_9BURK</name>
<keyword evidence="8" id="KW-1185">Reference proteome</keyword>
<accession>A0A6S7B2R6</accession>
<dbReference type="EMBL" id="CADIKM010000006">
    <property type="protein sequence ID" value="CAB3785227.1"/>
    <property type="molecule type" value="Genomic_DNA"/>
</dbReference>
<organism evidence="7 8">
    <name type="scientific">Pararobbsia alpina</name>
    <dbReference type="NCBI Taxonomy" id="621374"/>
    <lineage>
        <taxon>Bacteria</taxon>
        <taxon>Pseudomonadati</taxon>
        <taxon>Pseudomonadota</taxon>
        <taxon>Betaproteobacteria</taxon>
        <taxon>Burkholderiales</taxon>
        <taxon>Burkholderiaceae</taxon>
        <taxon>Pararobbsia</taxon>
    </lineage>
</organism>
<keyword evidence="2 7" id="KW-0808">Transferase</keyword>
<dbReference type="AlphaFoldDB" id="A0A6S7B2R6"/>
<dbReference type="Gene3D" id="3.40.1190.20">
    <property type="match status" value="1"/>
</dbReference>
<dbReference type="PROSITE" id="PS00584">
    <property type="entry name" value="PFKB_KINASES_2"/>
    <property type="match status" value="1"/>
</dbReference>
<dbReference type="Proteomes" id="UP000494115">
    <property type="component" value="Unassembled WGS sequence"/>
</dbReference>
<evidence type="ECO:0000256" key="4">
    <source>
        <dbReference type="ARBA" id="ARBA00022777"/>
    </source>
</evidence>
<dbReference type="InterPro" id="IPR011611">
    <property type="entry name" value="PfkB_dom"/>
</dbReference>
<dbReference type="InterPro" id="IPR002173">
    <property type="entry name" value="Carboh/pur_kinase_PfkB_CS"/>
</dbReference>
<dbReference type="Pfam" id="PF00294">
    <property type="entry name" value="PfkB"/>
    <property type="match status" value="1"/>
</dbReference>
<dbReference type="EC" id="2.7.1.45" evidence="7"/>
<dbReference type="RefSeq" id="WP_175104571.1">
    <property type="nucleotide sequence ID" value="NZ_CADIKM010000006.1"/>
</dbReference>
<evidence type="ECO:0000313" key="8">
    <source>
        <dbReference type="Proteomes" id="UP000494115"/>
    </source>
</evidence>
<evidence type="ECO:0000259" key="6">
    <source>
        <dbReference type="Pfam" id="PF00294"/>
    </source>
</evidence>
<dbReference type="PANTHER" id="PTHR43085">
    <property type="entry name" value="HEXOKINASE FAMILY MEMBER"/>
    <property type="match status" value="1"/>
</dbReference>
<sequence length="320" mass="33427">MPRSHSSSLDVVTCGEAMALFAALQPGPLEHCGQFQKITAGAELNVAIGLARLGFGVGYLSRVGNDSIGRFLLAALDHEGIDRSHVALDEVYPTGLMFKTRSDDGSDPHVEYFRRGSAASRLSLADYAADYCLQGRHVHLTGISAALSDSARELTVHLAREARAAGKTVSFDPNLRPRLWSSTQAMIDGTHALAALGDLVMPGLGEGRLLTGYTEPADIARFYLDLGASAVVIKLGPAGAYFTNGTESGRVAGVPVPASRVVDTVGAGDGFAVGVISGLLDGLTLAHAVERGTLIGARVVQFMGDCEGLPTRAELEGVVL</sequence>
<feature type="domain" description="Carbohydrate kinase PfkB" evidence="6">
    <location>
        <begin position="10"/>
        <end position="311"/>
    </location>
</feature>
<dbReference type="SUPFAM" id="SSF53613">
    <property type="entry name" value="Ribokinase-like"/>
    <property type="match status" value="1"/>
</dbReference>
<evidence type="ECO:0000313" key="7">
    <source>
        <dbReference type="EMBL" id="CAB3785227.1"/>
    </source>
</evidence>
<keyword evidence="4 7" id="KW-0418">Kinase</keyword>
<dbReference type="GO" id="GO:0008673">
    <property type="term" value="F:2-dehydro-3-deoxygluconokinase activity"/>
    <property type="evidence" value="ECO:0007669"/>
    <property type="project" value="UniProtKB-EC"/>
</dbReference>
<dbReference type="InterPro" id="IPR029056">
    <property type="entry name" value="Ribokinase-like"/>
</dbReference>
<evidence type="ECO:0000256" key="5">
    <source>
        <dbReference type="ARBA" id="ARBA00022840"/>
    </source>
</evidence>
<proteinExistence type="inferred from homology"/>
<dbReference type="GO" id="GO:0005524">
    <property type="term" value="F:ATP binding"/>
    <property type="evidence" value="ECO:0007669"/>
    <property type="project" value="UniProtKB-KW"/>
</dbReference>
<reference evidence="7 8" key="1">
    <citation type="submission" date="2020-04" db="EMBL/GenBank/DDBJ databases">
        <authorList>
            <person name="De Canck E."/>
        </authorList>
    </citation>
    <scope>NUCLEOTIDE SEQUENCE [LARGE SCALE GENOMIC DNA]</scope>
    <source>
        <strain evidence="7 8">LMG 28138</strain>
    </source>
</reference>
<comment type="similarity">
    <text evidence="1">Belongs to the carbohydrate kinase PfkB family.</text>
</comment>